<dbReference type="AlphaFoldDB" id="A0A9W6WAH2"/>
<evidence type="ECO:0000256" key="1">
    <source>
        <dbReference type="SAM" id="MobiDB-lite"/>
    </source>
</evidence>
<proteinExistence type="predicted"/>
<feature type="region of interest" description="Disordered" evidence="1">
    <location>
        <begin position="65"/>
        <end position="104"/>
    </location>
</feature>
<dbReference type="Proteomes" id="UP001165079">
    <property type="component" value="Unassembled WGS sequence"/>
</dbReference>
<feature type="region of interest" description="Disordered" evidence="1">
    <location>
        <begin position="1"/>
        <end position="37"/>
    </location>
</feature>
<evidence type="ECO:0000313" key="3">
    <source>
        <dbReference type="Proteomes" id="UP001165079"/>
    </source>
</evidence>
<comment type="caution">
    <text evidence="2">The sequence shown here is derived from an EMBL/GenBank/DDBJ whole genome shotgun (WGS) entry which is preliminary data.</text>
</comment>
<evidence type="ECO:0000313" key="2">
    <source>
        <dbReference type="EMBL" id="GLZ77630.1"/>
    </source>
</evidence>
<protein>
    <submittedName>
        <fullName evidence="2">Uncharacterized protein</fullName>
    </submittedName>
</protein>
<dbReference type="EMBL" id="BSTX01000001">
    <property type="protein sequence ID" value="GLZ77630.1"/>
    <property type="molecule type" value="Genomic_DNA"/>
</dbReference>
<organism evidence="2 3">
    <name type="scientific">Actinorhabdospora filicis</name>
    <dbReference type="NCBI Taxonomy" id="1785913"/>
    <lineage>
        <taxon>Bacteria</taxon>
        <taxon>Bacillati</taxon>
        <taxon>Actinomycetota</taxon>
        <taxon>Actinomycetes</taxon>
        <taxon>Micromonosporales</taxon>
        <taxon>Micromonosporaceae</taxon>
        <taxon>Actinorhabdospora</taxon>
    </lineage>
</organism>
<reference evidence="2" key="1">
    <citation type="submission" date="2023-03" db="EMBL/GenBank/DDBJ databases">
        <title>Actinorhabdospora filicis NBRC 111898.</title>
        <authorList>
            <person name="Ichikawa N."/>
            <person name="Sato H."/>
            <person name="Tonouchi N."/>
        </authorList>
    </citation>
    <scope>NUCLEOTIDE SEQUENCE</scope>
    <source>
        <strain evidence="2">NBRC 111898</strain>
    </source>
</reference>
<keyword evidence="3" id="KW-1185">Reference proteome</keyword>
<name>A0A9W6WAH2_9ACTN</name>
<gene>
    <name evidence="2" type="ORF">Afil01_24370</name>
</gene>
<sequence>MKSFHAGASGLGRGVRDRSPTPGTRPNRVPGVAWRAGTGSRHRFASLLTSDLEPRRQSVRIGVPREVVDPDRPNPVSATVGQRRDEAARPPSALLGTSGGDRRALGPAGVDTMFATSHTVFPDVT</sequence>
<accession>A0A9W6WAH2</accession>